<keyword evidence="4" id="KW-1185">Reference proteome</keyword>
<reference evidence="3" key="1">
    <citation type="submission" date="2015-08" db="EMBL/GenBank/DDBJ databases">
        <title>Complete DNA Sequence of Pseudomonas syringae pv. actinidiae, the Causal Agent of Kiwifruit Canker Disease.</title>
        <authorList>
            <person name="Rikkerink E.H.A."/>
            <person name="Fineran P.C."/>
        </authorList>
    </citation>
    <scope>NUCLEOTIDE SEQUENCE</scope>
    <source>
        <strain evidence="3">SkMP5</strain>
    </source>
</reference>
<feature type="region of interest" description="Disordered" evidence="1">
    <location>
        <begin position="179"/>
        <end position="208"/>
    </location>
</feature>
<dbReference type="AlphaFoldDB" id="A0A0K8QN22"/>
<proteinExistence type="predicted"/>
<dbReference type="STRING" id="1475481.GCA_000953855_01608"/>
<dbReference type="InterPro" id="IPR006528">
    <property type="entry name" value="Phage_head_morphogenesis_dom"/>
</dbReference>
<gene>
    <name evidence="3" type="ORF">MBSD_n1578</name>
</gene>
<accession>A0A0K8QN22</accession>
<evidence type="ECO:0000313" key="4">
    <source>
        <dbReference type="Proteomes" id="UP000253740"/>
    </source>
</evidence>
<feature type="domain" description="Phage head morphogenesis" evidence="2">
    <location>
        <begin position="92"/>
        <end position="171"/>
    </location>
</feature>
<evidence type="ECO:0000259" key="2">
    <source>
        <dbReference type="Pfam" id="PF04233"/>
    </source>
</evidence>
<sequence length="429" mass="47945">MADPQGRAFNLPFKEQAAFFQRKVNVPTQRWDDLQREDHAHGFMVAGVTRMDMLDDFRQAVEQYQAGATLEQFRTDFDRIVAKYGWSYRGSRNWRSRIIAETNLRTSYQAGRWEQLQAIKHRRPYWEYVHADGEAHPRPQHLAWNGKVLSADDPWWGVHYPPNGWGCKCTVRALSPRDLAARGKDGPDPAPEDPPQADGQPAGVDKSFDYNVGTAARSMPAAVRFGQRVMGLPPAWRDAVLADAQRRPTDLFADWPAVVTRAVGETAALARQPKGTAHPLGFLRPQVAQALEAGAGLEERRFVAPRADTALLGADDTQVYHALRSATGAVDARLAQALKELPQRLADPATTVLWDTAPPDQRNAAPSLIYAWALQDGRWVKAVFRLDERRGGRAMRKAQLAANWLVTVEIVEAYNLAEAKYVRLAGEVK</sequence>
<protein>
    <submittedName>
        <fullName evidence="3">Phage head morphogenesis protein, SPP1 gp7</fullName>
    </submittedName>
</protein>
<dbReference type="RefSeq" id="WP_062536795.1">
    <property type="nucleotide sequence ID" value="NZ_DF970196.1"/>
</dbReference>
<dbReference type="Pfam" id="PF04233">
    <property type="entry name" value="Phage_Mu_F"/>
    <property type="match status" value="1"/>
</dbReference>
<evidence type="ECO:0000256" key="1">
    <source>
        <dbReference type="SAM" id="MobiDB-lite"/>
    </source>
</evidence>
<name>A0A0K8QN22_9GAMM</name>
<organism evidence="3">
    <name type="scientific">Mizugakiibacter sediminis</name>
    <dbReference type="NCBI Taxonomy" id="1475481"/>
    <lineage>
        <taxon>Bacteria</taxon>
        <taxon>Pseudomonadati</taxon>
        <taxon>Pseudomonadota</taxon>
        <taxon>Gammaproteobacteria</taxon>
        <taxon>Lysobacterales</taxon>
        <taxon>Rhodanobacteraceae</taxon>
        <taxon>Mizugakiibacter</taxon>
    </lineage>
</organism>
<evidence type="ECO:0000313" key="3">
    <source>
        <dbReference type="EMBL" id="GAP66274.1"/>
    </source>
</evidence>
<dbReference type="Proteomes" id="UP000253740">
    <property type="component" value="Unassembled WGS sequence"/>
</dbReference>
<dbReference type="EMBL" id="DF970196">
    <property type="protein sequence ID" value="GAP66274.1"/>
    <property type="molecule type" value="Genomic_DNA"/>
</dbReference>